<sequence length="198" mass="22602">MKNWCTAWRQSQMYKVCRPTCDEPEEGPSIIPQNTPTGLPTELSDMIFEYLFAHGAGSTPEPLNITPCFRDMNHQSFQGPVFHEPYHPRDEQDELNVGSSSRWMVGVLILPRTVRKVTVEVKVCPFGIKSERLATACLKQLLNPVEDLRNVDLDVKLENHWYWVKSNPNLIEIQGELRSYLSKLKANVKQSYGTPSLA</sequence>
<dbReference type="EMBL" id="WNWS01000231">
    <property type="protein sequence ID" value="KAE9973899.1"/>
    <property type="molecule type" value="Genomic_DNA"/>
</dbReference>
<dbReference type="AlphaFoldDB" id="A0A8H3YUD7"/>
<name>A0A8H3YUD7_VENIN</name>
<evidence type="ECO:0000313" key="2">
    <source>
        <dbReference type="Proteomes" id="UP000447873"/>
    </source>
</evidence>
<reference evidence="1 2" key="1">
    <citation type="submission" date="2018-12" db="EMBL/GenBank/DDBJ databases">
        <title>Venturia inaequalis Genome Resource.</title>
        <authorList>
            <person name="Lichtner F.J."/>
        </authorList>
    </citation>
    <scope>NUCLEOTIDE SEQUENCE [LARGE SCALE GENOMIC DNA]</scope>
    <source>
        <strain evidence="1 2">120213</strain>
    </source>
</reference>
<evidence type="ECO:0000313" key="1">
    <source>
        <dbReference type="EMBL" id="KAE9973899.1"/>
    </source>
</evidence>
<accession>A0A8H3YUD7</accession>
<dbReference type="Proteomes" id="UP000447873">
    <property type="component" value="Unassembled WGS sequence"/>
</dbReference>
<protein>
    <submittedName>
        <fullName evidence="1">Uncharacterized protein</fullName>
    </submittedName>
</protein>
<organism evidence="1 2">
    <name type="scientific">Venturia inaequalis</name>
    <name type="common">Apple scab fungus</name>
    <dbReference type="NCBI Taxonomy" id="5025"/>
    <lineage>
        <taxon>Eukaryota</taxon>
        <taxon>Fungi</taxon>
        <taxon>Dikarya</taxon>
        <taxon>Ascomycota</taxon>
        <taxon>Pezizomycotina</taxon>
        <taxon>Dothideomycetes</taxon>
        <taxon>Pleosporomycetidae</taxon>
        <taxon>Venturiales</taxon>
        <taxon>Venturiaceae</taxon>
        <taxon>Venturia</taxon>
    </lineage>
</organism>
<gene>
    <name evidence="1" type="ORF">EG328_004185</name>
</gene>
<proteinExistence type="predicted"/>
<comment type="caution">
    <text evidence="1">The sequence shown here is derived from an EMBL/GenBank/DDBJ whole genome shotgun (WGS) entry which is preliminary data.</text>
</comment>